<organism evidence="3 4">
    <name type="scientific">Candidatus Segetimicrobium genomatis</name>
    <dbReference type="NCBI Taxonomy" id="2569760"/>
    <lineage>
        <taxon>Bacteria</taxon>
        <taxon>Bacillati</taxon>
        <taxon>Candidatus Sysuimicrobiota</taxon>
        <taxon>Candidatus Sysuimicrobiia</taxon>
        <taxon>Candidatus Sysuimicrobiales</taxon>
        <taxon>Candidatus Segetimicrobiaceae</taxon>
        <taxon>Candidatus Segetimicrobium</taxon>
    </lineage>
</organism>
<protein>
    <submittedName>
        <fullName evidence="3">Gfo/Idh/MocA family oxidoreductase</fullName>
    </submittedName>
</protein>
<dbReference type="InterPro" id="IPR051450">
    <property type="entry name" value="Gfo/Idh/MocA_Oxidoreductases"/>
</dbReference>
<evidence type="ECO:0000259" key="2">
    <source>
        <dbReference type="Pfam" id="PF19858"/>
    </source>
</evidence>
<dbReference type="InterPro" id="IPR000683">
    <property type="entry name" value="Gfo/Idh/MocA-like_OxRdtase_N"/>
</dbReference>
<dbReference type="GO" id="GO:0000166">
    <property type="term" value="F:nucleotide binding"/>
    <property type="evidence" value="ECO:0007669"/>
    <property type="project" value="InterPro"/>
</dbReference>
<evidence type="ECO:0000313" key="3">
    <source>
        <dbReference type="EMBL" id="TMI83192.1"/>
    </source>
</evidence>
<dbReference type="PANTHER" id="PTHR43377">
    <property type="entry name" value="BILIVERDIN REDUCTASE A"/>
    <property type="match status" value="1"/>
</dbReference>
<comment type="caution">
    <text evidence="3">The sequence shown here is derived from an EMBL/GenBank/DDBJ whole genome shotgun (WGS) entry which is preliminary data.</text>
</comment>
<dbReference type="Pfam" id="PF01408">
    <property type="entry name" value="GFO_IDH_MocA"/>
    <property type="match status" value="1"/>
</dbReference>
<name>A0A537JIP4_9BACT</name>
<dbReference type="PANTHER" id="PTHR43377:SF1">
    <property type="entry name" value="BILIVERDIN REDUCTASE A"/>
    <property type="match status" value="1"/>
</dbReference>
<dbReference type="SUPFAM" id="SSF55347">
    <property type="entry name" value="Glyceraldehyde-3-phosphate dehydrogenase-like, C-terminal domain"/>
    <property type="match status" value="1"/>
</dbReference>
<evidence type="ECO:0000313" key="4">
    <source>
        <dbReference type="Proteomes" id="UP000320048"/>
    </source>
</evidence>
<dbReference type="Gene3D" id="3.30.360.10">
    <property type="entry name" value="Dihydrodipicolinate Reductase, domain 2"/>
    <property type="match status" value="1"/>
</dbReference>
<dbReference type="InterPro" id="IPR036291">
    <property type="entry name" value="NAD(P)-bd_dom_sf"/>
</dbReference>
<dbReference type="EMBL" id="VBAO01000086">
    <property type="protein sequence ID" value="TMI83192.1"/>
    <property type="molecule type" value="Genomic_DNA"/>
</dbReference>
<proteinExistence type="predicted"/>
<dbReference type="InterPro" id="IPR045560">
    <property type="entry name" value="LigC_C"/>
</dbReference>
<dbReference type="Pfam" id="PF19858">
    <property type="entry name" value="OxRdtase_C"/>
    <property type="match status" value="1"/>
</dbReference>
<gene>
    <name evidence="3" type="ORF">E6H04_03435</name>
</gene>
<evidence type="ECO:0000259" key="1">
    <source>
        <dbReference type="Pfam" id="PF01408"/>
    </source>
</evidence>
<sequence length="321" mass="35619">MNVCMVGYGMMGVWHTEALKETDCQLYMAVGRREEPLVQFSTKYGYRSWTTDFAAALADNNVDVVILANPSELHAQTALASIAAGKHVLVEIPIAMTLLDAERVVSAAESRGVLLGVVHPLRFRSEMVSLRARIQAGEEEIHQVCGRFFIRRLQNVGATGYRRSWTDNLLWHHMAHLVDFGCWMFDRQPQGIQSVMPAPDPRTGIPMDCVITVQMTHGASIVAIGSYLGHEGLYETLVTTDRDSYRVDILKNVLVSREGPTPIASEQQNCALVARDFLAAVRDRRAPASPGASVLPAMRILQEVQNQWDARFGPRPLPGRP</sequence>
<dbReference type="Gene3D" id="3.40.50.720">
    <property type="entry name" value="NAD(P)-binding Rossmann-like Domain"/>
    <property type="match status" value="1"/>
</dbReference>
<feature type="domain" description="Gfo/Idh/MocA-like oxidoreductase N-terminal" evidence="1">
    <location>
        <begin position="1"/>
        <end position="118"/>
    </location>
</feature>
<reference evidence="3 4" key="1">
    <citation type="journal article" date="2019" name="Nat. Microbiol.">
        <title>Mediterranean grassland soil C-N compound turnover is dependent on rainfall and depth, and is mediated by genomically divergent microorganisms.</title>
        <authorList>
            <person name="Diamond S."/>
            <person name="Andeer P.F."/>
            <person name="Li Z."/>
            <person name="Crits-Christoph A."/>
            <person name="Burstein D."/>
            <person name="Anantharaman K."/>
            <person name="Lane K.R."/>
            <person name="Thomas B.C."/>
            <person name="Pan C."/>
            <person name="Northen T.R."/>
            <person name="Banfield J.F."/>
        </authorList>
    </citation>
    <scope>NUCLEOTIDE SEQUENCE [LARGE SCALE GENOMIC DNA]</scope>
    <source>
        <strain evidence="3">NP_7</strain>
    </source>
</reference>
<dbReference type="Proteomes" id="UP000320048">
    <property type="component" value="Unassembled WGS sequence"/>
</dbReference>
<dbReference type="SUPFAM" id="SSF51735">
    <property type="entry name" value="NAD(P)-binding Rossmann-fold domains"/>
    <property type="match status" value="1"/>
</dbReference>
<dbReference type="AlphaFoldDB" id="A0A537JIP4"/>
<feature type="domain" description="4-carboxy-2-hydroxymuconate-6-semialdehyde dehydrogenase-like C-terminal" evidence="2">
    <location>
        <begin position="130"/>
        <end position="222"/>
    </location>
</feature>
<accession>A0A537JIP4</accession>